<evidence type="ECO:0000256" key="20">
    <source>
        <dbReference type="PIRSR" id="PIRSR000006-1"/>
    </source>
</evidence>
<dbReference type="InterPro" id="IPR009056">
    <property type="entry name" value="Cyt_c-like_dom"/>
</dbReference>
<feature type="binding site" description="covalent" evidence="21">
    <location>
        <position position="124"/>
    </location>
    <ligand>
        <name>heme c</name>
        <dbReference type="ChEBI" id="CHEBI:61717"/>
        <label>1</label>
    </ligand>
</feature>
<dbReference type="GO" id="GO:0005886">
    <property type="term" value="C:plasma membrane"/>
    <property type="evidence" value="ECO:0007669"/>
    <property type="project" value="UniProtKB-SubCell"/>
</dbReference>
<evidence type="ECO:0000256" key="2">
    <source>
        <dbReference type="ARBA" id="ARBA00004673"/>
    </source>
</evidence>
<evidence type="ECO:0000256" key="19">
    <source>
        <dbReference type="PIRNR" id="PIRNR000006"/>
    </source>
</evidence>
<protein>
    <recommendedName>
        <fullName evidence="19">Cbb3-type cytochrome c oxidase subunit</fullName>
    </recommendedName>
</protein>
<feature type="binding site" description="axial binding residue" evidence="20">
    <location>
        <position position="223"/>
    </location>
    <ligand>
        <name>heme c</name>
        <dbReference type="ChEBI" id="CHEBI:61717"/>
        <label>2</label>
    </ligand>
    <ligandPart>
        <name>Fe</name>
        <dbReference type="ChEBI" id="CHEBI:18248"/>
    </ligandPart>
</feature>
<keyword evidence="9 22" id="KW-0812">Transmembrane</keyword>
<dbReference type="OrthoDB" id="9811281at2"/>
<dbReference type="AlphaFoldDB" id="A0A0B3RQG2"/>
<dbReference type="Gene3D" id="6.10.280.130">
    <property type="match status" value="1"/>
</dbReference>
<keyword evidence="5 19" id="KW-1003">Cell membrane</keyword>
<evidence type="ECO:0000256" key="10">
    <source>
        <dbReference type="ARBA" id="ARBA00022723"/>
    </source>
</evidence>
<dbReference type="RefSeq" id="WP_043146575.1">
    <property type="nucleotide sequence ID" value="NZ_JSUQ01000031.1"/>
</dbReference>
<evidence type="ECO:0000256" key="21">
    <source>
        <dbReference type="PIRSR" id="PIRSR000006-2"/>
    </source>
</evidence>
<evidence type="ECO:0000256" key="17">
    <source>
        <dbReference type="ARBA" id="ARBA00023065"/>
    </source>
</evidence>
<feature type="binding site" description="axial binding residue" evidence="20">
    <location>
        <position position="172"/>
    </location>
    <ligand>
        <name>heme c</name>
        <dbReference type="ChEBI" id="CHEBI:61717"/>
        <label>2</label>
    </ligand>
    <ligandPart>
        <name>Fe</name>
        <dbReference type="ChEBI" id="CHEBI:18248"/>
    </ligandPart>
</feature>
<feature type="binding site" description="covalent" evidence="21">
    <location>
        <position position="219"/>
    </location>
    <ligand>
        <name>heme c</name>
        <dbReference type="ChEBI" id="CHEBI:61717"/>
        <label>2</label>
    </ligand>
</feature>
<feature type="domain" description="Cytochrome c" evidence="23">
    <location>
        <begin position="108"/>
        <end position="197"/>
    </location>
</feature>
<dbReference type="Pfam" id="PF14715">
    <property type="entry name" value="FixP_N"/>
    <property type="match status" value="1"/>
</dbReference>
<dbReference type="GO" id="GO:0006119">
    <property type="term" value="P:oxidative phosphorylation"/>
    <property type="evidence" value="ECO:0007669"/>
    <property type="project" value="UniProtKB-UniPathway"/>
</dbReference>
<dbReference type="SUPFAM" id="SSF46626">
    <property type="entry name" value="Cytochrome c"/>
    <property type="match status" value="2"/>
</dbReference>
<comment type="pathway">
    <text evidence="2 19">Energy metabolism; oxidative phosphorylation.</text>
</comment>
<dbReference type="GO" id="GO:0005506">
    <property type="term" value="F:iron ion binding"/>
    <property type="evidence" value="ECO:0007669"/>
    <property type="project" value="InterPro"/>
</dbReference>
<keyword evidence="13 19" id="KW-0249">Electron transport</keyword>
<evidence type="ECO:0000256" key="16">
    <source>
        <dbReference type="ARBA" id="ARBA00023004"/>
    </source>
</evidence>
<evidence type="ECO:0000256" key="5">
    <source>
        <dbReference type="ARBA" id="ARBA00022475"/>
    </source>
</evidence>
<dbReference type="GO" id="GO:1902600">
    <property type="term" value="P:proton transmembrane transport"/>
    <property type="evidence" value="ECO:0007669"/>
    <property type="project" value="UniProtKB-KW"/>
</dbReference>
<comment type="function">
    <text evidence="19">C-type cytochrome. Part of the cbb3-type cytochrome c oxidase complex.</text>
</comment>
<dbReference type="PATRIC" id="fig|1515334.3.peg.5344"/>
<evidence type="ECO:0000256" key="12">
    <source>
        <dbReference type="ARBA" id="ARBA00022781"/>
    </source>
</evidence>
<comment type="caution">
    <text evidence="24">The sequence shown here is derived from an EMBL/GenBank/DDBJ whole genome shotgun (WGS) entry which is preliminary data.</text>
</comment>
<keyword evidence="17 19" id="KW-0406">Ion transport</keyword>
<dbReference type="PIRSF" id="PIRSF000006">
    <property type="entry name" value="Cbb3-Cox_fixP"/>
    <property type="match status" value="1"/>
</dbReference>
<evidence type="ECO:0000313" key="24">
    <source>
        <dbReference type="EMBL" id="KHQ50102.1"/>
    </source>
</evidence>
<keyword evidence="25" id="KW-1185">Reference proteome</keyword>
<evidence type="ECO:0000256" key="18">
    <source>
        <dbReference type="ARBA" id="ARBA00023136"/>
    </source>
</evidence>
<dbReference type="EMBL" id="JSUQ01000031">
    <property type="protein sequence ID" value="KHQ50102.1"/>
    <property type="molecule type" value="Genomic_DNA"/>
</dbReference>
<evidence type="ECO:0000256" key="1">
    <source>
        <dbReference type="ARBA" id="ARBA00004533"/>
    </source>
</evidence>
<keyword evidence="18 19" id="KW-0472">Membrane</keyword>
<comment type="cofactor">
    <cofactor evidence="19 21">
        <name>heme c</name>
        <dbReference type="ChEBI" id="CHEBI:61717"/>
    </cofactor>
    <text evidence="19 21">Binds 2 heme C groups per subunit.</text>
</comment>
<dbReference type="GO" id="GO:0009055">
    <property type="term" value="F:electron transfer activity"/>
    <property type="evidence" value="ECO:0007669"/>
    <property type="project" value="InterPro"/>
</dbReference>
<dbReference type="InterPro" id="IPR004678">
    <property type="entry name" value="Cyt_c_oxidase_cbb3_su3"/>
</dbReference>
<dbReference type="PANTHER" id="PTHR33751:SF1">
    <property type="entry name" value="CBB3-TYPE CYTOCHROME C OXIDASE SUBUNIT FIXP"/>
    <property type="match status" value="1"/>
</dbReference>
<dbReference type="PRINTS" id="PR00605">
    <property type="entry name" value="CYTCHROMECIC"/>
</dbReference>
<evidence type="ECO:0000256" key="14">
    <source>
        <dbReference type="ARBA" id="ARBA00022989"/>
    </source>
</evidence>
<comment type="subcellular location">
    <subcellularLocation>
        <location evidence="1 19">Cell inner membrane</location>
    </subcellularLocation>
</comment>
<dbReference type="GO" id="GO:0020037">
    <property type="term" value="F:heme binding"/>
    <property type="evidence" value="ECO:0007669"/>
    <property type="project" value="InterPro"/>
</dbReference>
<dbReference type="Gene3D" id="1.10.760.10">
    <property type="entry name" value="Cytochrome c-like domain"/>
    <property type="match status" value="2"/>
</dbReference>
<keyword evidence="10 19" id="KW-0479">Metal-binding</keyword>
<evidence type="ECO:0000256" key="6">
    <source>
        <dbReference type="ARBA" id="ARBA00022519"/>
    </source>
</evidence>
<keyword evidence="16 19" id="KW-0408">Iron</keyword>
<keyword evidence="7 19" id="KW-0349">Heme</keyword>
<keyword evidence="4 19" id="KW-0813">Transport</keyword>
<organism evidence="24 25">
    <name type="scientific">Mameliella alba</name>
    <dbReference type="NCBI Taxonomy" id="561184"/>
    <lineage>
        <taxon>Bacteria</taxon>
        <taxon>Pseudomonadati</taxon>
        <taxon>Pseudomonadota</taxon>
        <taxon>Alphaproteobacteria</taxon>
        <taxon>Rhodobacterales</taxon>
        <taxon>Roseobacteraceae</taxon>
        <taxon>Mameliella</taxon>
    </lineage>
</organism>
<evidence type="ECO:0000256" key="3">
    <source>
        <dbReference type="ARBA" id="ARBA00006113"/>
    </source>
</evidence>
<proteinExistence type="inferred from homology"/>
<evidence type="ECO:0000256" key="13">
    <source>
        <dbReference type="ARBA" id="ARBA00022982"/>
    </source>
</evidence>
<evidence type="ECO:0000259" key="23">
    <source>
        <dbReference type="PROSITE" id="PS51007"/>
    </source>
</evidence>
<dbReference type="InterPro" id="IPR050597">
    <property type="entry name" value="Cytochrome_c_Oxidase_Subunit"/>
</dbReference>
<dbReference type="NCBIfam" id="TIGR00782">
    <property type="entry name" value="ccoP"/>
    <property type="match status" value="1"/>
</dbReference>
<comment type="similarity">
    <text evidence="3 19">Belongs to the CcoP / FixP family.</text>
</comment>
<feature type="binding site" description="covalent" evidence="21">
    <location>
        <position position="121"/>
    </location>
    <ligand>
        <name>heme c</name>
        <dbReference type="ChEBI" id="CHEBI:61717"/>
        <label>1</label>
    </ligand>
</feature>
<feature type="domain" description="Cytochrome c" evidence="23">
    <location>
        <begin position="206"/>
        <end position="287"/>
    </location>
</feature>
<evidence type="ECO:0000256" key="4">
    <source>
        <dbReference type="ARBA" id="ARBA00022448"/>
    </source>
</evidence>
<evidence type="ECO:0000256" key="15">
    <source>
        <dbReference type="ARBA" id="ARBA00023002"/>
    </source>
</evidence>
<dbReference type="InterPro" id="IPR008168">
    <property type="entry name" value="Cyt_C_IC"/>
</dbReference>
<dbReference type="InterPro" id="IPR036909">
    <property type="entry name" value="Cyt_c-like_dom_sf"/>
</dbReference>
<feature type="binding site" description="covalent" evidence="21">
    <location>
        <position position="222"/>
    </location>
    <ligand>
        <name>heme c</name>
        <dbReference type="ChEBI" id="CHEBI:61717"/>
        <label>2</label>
    </ligand>
</feature>
<keyword evidence="12 19" id="KW-0375">Hydrogen ion transport</keyword>
<gene>
    <name evidence="24" type="ORF">OA50_05333</name>
</gene>
<keyword evidence="11" id="KW-0677">Repeat</keyword>
<dbReference type="Proteomes" id="UP000030960">
    <property type="component" value="Unassembled WGS sequence"/>
</dbReference>
<feature type="transmembrane region" description="Helical" evidence="22">
    <location>
        <begin position="32"/>
        <end position="50"/>
    </location>
</feature>
<evidence type="ECO:0000256" key="11">
    <source>
        <dbReference type="ARBA" id="ARBA00022737"/>
    </source>
</evidence>
<keyword evidence="8 19" id="KW-0679">Respiratory chain</keyword>
<feature type="binding site" description="axial binding residue" evidence="20">
    <location>
        <position position="264"/>
    </location>
    <ligand>
        <name>heme c</name>
        <dbReference type="ChEBI" id="CHEBI:61717"/>
        <label>1</label>
    </ligand>
    <ligandPart>
        <name>Fe</name>
        <dbReference type="ChEBI" id="CHEBI:18248"/>
    </ligandPart>
</feature>
<dbReference type="PROSITE" id="PS51007">
    <property type="entry name" value="CYTC"/>
    <property type="match status" value="2"/>
</dbReference>
<reference evidence="24 25" key="1">
    <citation type="submission" date="2014-10" db="EMBL/GenBank/DDBJ databases">
        <title>Genome sequence of Ponticoccus sp. strain UMTAT08 isolated from clonal culture of toxic dinoflagellate Alexandrium tamiyavanichii.</title>
        <authorList>
            <person name="Gan H.Y."/>
            <person name="Muhd D.-D."/>
            <person name="Mohd Noor M.E."/>
            <person name="Yeong Y.S."/>
            <person name="Usup G."/>
        </authorList>
    </citation>
    <scope>NUCLEOTIDE SEQUENCE [LARGE SCALE GENOMIC DNA]</scope>
    <source>
        <strain evidence="24 25">UMTAT08</strain>
    </source>
</reference>
<dbReference type="Pfam" id="PF00034">
    <property type="entry name" value="Cytochrom_C"/>
    <property type="match status" value="1"/>
</dbReference>
<keyword evidence="6 19" id="KW-0997">Cell inner membrane</keyword>
<name>A0A0B3RQG2_9RHOB</name>
<dbReference type="GO" id="GO:0016491">
    <property type="term" value="F:oxidoreductase activity"/>
    <property type="evidence" value="ECO:0007669"/>
    <property type="project" value="UniProtKB-KW"/>
</dbReference>
<dbReference type="Pfam" id="PF13442">
    <property type="entry name" value="Cytochrome_CBB3"/>
    <property type="match status" value="1"/>
</dbReference>
<comment type="subunit">
    <text evidence="19">Component of the cbb3-type cytochrome c oxidase.</text>
</comment>
<accession>A0A0B3RQG2</accession>
<evidence type="ECO:0000313" key="25">
    <source>
        <dbReference type="Proteomes" id="UP000030960"/>
    </source>
</evidence>
<evidence type="ECO:0000256" key="7">
    <source>
        <dbReference type="ARBA" id="ARBA00022617"/>
    </source>
</evidence>
<dbReference type="InterPro" id="IPR038414">
    <property type="entry name" value="CcoP_N_sf"/>
</dbReference>
<feature type="binding site" description="axial binding residue" evidence="20">
    <location>
        <position position="125"/>
    </location>
    <ligand>
        <name>heme c</name>
        <dbReference type="ChEBI" id="CHEBI:61717"/>
        <label>1</label>
    </ligand>
    <ligandPart>
        <name>Fe</name>
        <dbReference type="ChEBI" id="CHEBI:18248"/>
    </ligandPart>
</feature>
<dbReference type="InterPro" id="IPR032858">
    <property type="entry name" value="CcoP_N"/>
</dbReference>
<keyword evidence="14 22" id="KW-1133">Transmembrane helix</keyword>
<evidence type="ECO:0000256" key="8">
    <source>
        <dbReference type="ARBA" id="ARBA00022660"/>
    </source>
</evidence>
<keyword evidence="15 19" id="KW-0560">Oxidoreductase</keyword>
<evidence type="ECO:0000256" key="22">
    <source>
        <dbReference type="SAM" id="Phobius"/>
    </source>
</evidence>
<dbReference type="PANTHER" id="PTHR33751">
    <property type="entry name" value="CBB3-TYPE CYTOCHROME C OXIDASE SUBUNIT FIXP"/>
    <property type="match status" value="1"/>
</dbReference>
<evidence type="ECO:0000256" key="9">
    <source>
        <dbReference type="ARBA" id="ARBA00022692"/>
    </source>
</evidence>
<dbReference type="UniPathway" id="UPA00705"/>
<sequence length="292" mass="32061">MSVKERDPLTGHQTTGHEWNGITELNTRVPRAVWFFIIVTHIWALVYWVLMPAWPLVNTFTRGLLGIDQQVQVDKRVAAADATRSLWADRIAALSLDEIRDDPVLVSHVDQTAPALFGDNCAACHGSRAEGGPGYPSLVDDAWLWGGDDETILETLRVGINAPHPDTRYAEMPAFGRDGMLDRDQIRVVAGYVQSLAGLHSGAPPERLEEGAALFADNCASCHGEDGTGMHDLGAPNLTDSHWIYGGSDEALFETIYGGRQGWMPAWENRLTEAQRKMLAIYITSLADEGPE</sequence>